<keyword evidence="4" id="KW-1185">Reference proteome</keyword>
<dbReference type="InterPro" id="IPR006016">
    <property type="entry name" value="UspA"/>
</dbReference>
<sequence length="141" mass="15034">MFKKIMVATDGSEYSRHALTQAVEIASCTGGEIKLVFVIDPMPYTWPLAGSPIYMLTDEQIHDIGKKILDGTLRGIDLKQIPVTKKILAGNPSAKILEECGENTDLVVMGTRGHGAFSGALIGSVTHRVAGGAKCPVLIVK</sequence>
<dbReference type="EMBL" id="FWXW01000014">
    <property type="protein sequence ID" value="SMC90327.1"/>
    <property type="molecule type" value="Genomic_DNA"/>
</dbReference>
<accession>A0A1W2CYI0</accession>
<dbReference type="Pfam" id="PF00582">
    <property type="entry name" value="Usp"/>
    <property type="match status" value="1"/>
</dbReference>
<dbReference type="OrthoDB" id="9794782at2"/>
<proteinExistence type="inferred from homology"/>
<evidence type="ECO:0000313" key="3">
    <source>
        <dbReference type="EMBL" id="SMC90327.1"/>
    </source>
</evidence>
<dbReference type="Proteomes" id="UP000192790">
    <property type="component" value="Unassembled WGS sequence"/>
</dbReference>
<dbReference type="STRING" id="1122930.SAMN02745168_0272"/>
<feature type="domain" description="UspA" evidence="2">
    <location>
        <begin position="1"/>
        <end position="141"/>
    </location>
</feature>
<protein>
    <submittedName>
        <fullName evidence="3">Nucleotide-binding universal stress protein, UspA family</fullName>
    </submittedName>
</protein>
<evidence type="ECO:0000256" key="1">
    <source>
        <dbReference type="ARBA" id="ARBA00008791"/>
    </source>
</evidence>
<dbReference type="InterPro" id="IPR006015">
    <property type="entry name" value="Universal_stress_UspA"/>
</dbReference>
<dbReference type="InterPro" id="IPR014729">
    <property type="entry name" value="Rossmann-like_a/b/a_fold"/>
</dbReference>
<comment type="similarity">
    <text evidence="1">Belongs to the universal stress protein A family.</text>
</comment>
<gene>
    <name evidence="3" type="ORF">SAMN02745168_0272</name>
</gene>
<name>A0A1W2CYI0_9FIRM</name>
<dbReference type="PRINTS" id="PR01438">
    <property type="entry name" value="UNVRSLSTRESS"/>
</dbReference>
<dbReference type="AlphaFoldDB" id="A0A1W2CYI0"/>
<evidence type="ECO:0000259" key="2">
    <source>
        <dbReference type="Pfam" id="PF00582"/>
    </source>
</evidence>
<organism evidence="3 4">
    <name type="scientific">Papillibacter cinnamivorans DSM 12816</name>
    <dbReference type="NCBI Taxonomy" id="1122930"/>
    <lineage>
        <taxon>Bacteria</taxon>
        <taxon>Bacillati</taxon>
        <taxon>Bacillota</taxon>
        <taxon>Clostridia</taxon>
        <taxon>Eubacteriales</taxon>
        <taxon>Oscillospiraceae</taxon>
        <taxon>Papillibacter</taxon>
    </lineage>
</organism>
<dbReference type="PANTHER" id="PTHR46268">
    <property type="entry name" value="STRESS RESPONSE PROTEIN NHAX"/>
    <property type="match status" value="1"/>
</dbReference>
<reference evidence="3 4" key="1">
    <citation type="submission" date="2017-04" db="EMBL/GenBank/DDBJ databases">
        <authorList>
            <person name="Afonso C.L."/>
            <person name="Miller P.J."/>
            <person name="Scott M.A."/>
            <person name="Spackman E."/>
            <person name="Goraichik I."/>
            <person name="Dimitrov K.M."/>
            <person name="Suarez D.L."/>
            <person name="Swayne D.E."/>
        </authorList>
    </citation>
    <scope>NUCLEOTIDE SEQUENCE [LARGE SCALE GENOMIC DNA]</scope>
    <source>
        <strain evidence="3 4">DSM 12816</strain>
    </source>
</reference>
<dbReference type="PANTHER" id="PTHR46268:SF6">
    <property type="entry name" value="UNIVERSAL STRESS PROTEIN UP12"/>
    <property type="match status" value="1"/>
</dbReference>
<dbReference type="SUPFAM" id="SSF52402">
    <property type="entry name" value="Adenine nucleotide alpha hydrolases-like"/>
    <property type="match status" value="1"/>
</dbReference>
<evidence type="ECO:0000313" key="4">
    <source>
        <dbReference type="Proteomes" id="UP000192790"/>
    </source>
</evidence>
<dbReference type="RefSeq" id="WP_084235689.1">
    <property type="nucleotide sequence ID" value="NZ_FWXW01000014.1"/>
</dbReference>
<dbReference type="CDD" id="cd00293">
    <property type="entry name" value="USP-like"/>
    <property type="match status" value="1"/>
</dbReference>
<dbReference type="Gene3D" id="3.40.50.620">
    <property type="entry name" value="HUPs"/>
    <property type="match status" value="1"/>
</dbReference>